<feature type="compositionally biased region" description="Basic and acidic residues" evidence="1">
    <location>
        <begin position="137"/>
        <end position="155"/>
    </location>
</feature>
<feature type="transmembrane region" description="Helical" evidence="2">
    <location>
        <begin position="175"/>
        <end position="196"/>
    </location>
</feature>
<feature type="region of interest" description="Disordered" evidence="1">
    <location>
        <begin position="1"/>
        <end position="29"/>
    </location>
</feature>
<sequence length="266" mass="28966">SDALHEARTTVDRAAERARDEERERTAGSATRAAVRRAAALRGRSGMRRFAFENGLALAATALFLVSFAGQVLTGRAVYNDDQREHGGAPVGVVEYLGTGAFLEATTENWESEFLQMGVFVLLTVFLYQRGSSESKGIEEPEAVDQRPEEARGDPEAPWPVRRGGVALALYKHSLSLALVLLFAVSFALHAVGGAAEYSEEQRQHGGEPVSVLGYLATSRFWFESFQNWQSEFLSVAVLVLLSIWLREQGSPQSKPVAAGYDETGG</sequence>
<proteinExistence type="predicted"/>
<keyword evidence="2" id="KW-0472">Membrane</keyword>
<protein>
    <submittedName>
        <fullName evidence="3">Uncharacterized protein</fullName>
    </submittedName>
</protein>
<dbReference type="AlphaFoldDB" id="A0A6J4SG90"/>
<keyword evidence="2" id="KW-0812">Transmembrane</keyword>
<dbReference type="Pfam" id="PF20554">
    <property type="entry name" value="DUF6766"/>
    <property type="match status" value="1"/>
</dbReference>
<evidence type="ECO:0000256" key="1">
    <source>
        <dbReference type="SAM" id="MobiDB-lite"/>
    </source>
</evidence>
<gene>
    <name evidence="3" type="ORF">AVDCRST_MAG38-3001</name>
</gene>
<evidence type="ECO:0000313" key="3">
    <source>
        <dbReference type="EMBL" id="CAA9498167.1"/>
    </source>
</evidence>
<name>A0A6J4SG90_9ACTN</name>
<evidence type="ECO:0000256" key="2">
    <source>
        <dbReference type="SAM" id="Phobius"/>
    </source>
</evidence>
<reference evidence="3" key="1">
    <citation type="submission" date="2020-02" db="EMBL/GenBank/DDBJ databases">
        <authorList>
            <person name="Meier V. D."/>
        </authorList>
    </citation>
    <scope>NUCLEOTIDE SEQUENCE</scope>
    <source>
        <strain evidence="3">AVDCRST_MAG38</strain>
    </source>
</reference>
<organism evidence="3">
    <name type="scientific">uncultured Solirubrobacteraceae bacterium</name>
    <dbReference type="NCBI Taxonomy" id="1162706"/>
    <lineage>
        <taxon>Bacteria</taxon>
        <taxon>Bacillati</taxon>
        <taxon>Actinomycetota</taxon>
        <taxon>Thermoleophilia</taxon>
        <taxon>Solirubrobacterales</taxon>
        <taxon>Solirubrobacteraceae</taxon>
        <taxon>environmental samples</taxon>
    </lineage>
</organism>
<feature type="transmembrane region" description="Helical" evidence="2">
    <location>
        <begin position="51"/>
        <end position="73"/>
    </location>
</feature>
<keyword evidence="2" id="KW-1133">Transmembrane helix</keyword>
<feature type="region of interest" description="Disordered" evidence="1">
    <location>
        <begin position="137"/>
        <end position="158"/>
    </location>
</feature>
<feature type="non-terminal residue" evidence="3">
    <location>
        <position position="1"/>
    </location>
</feature>
<dbReference type="InterPro" id="IPR046657">
    <property type="entry name" value="DUF6766"/>
</dbReference>
<feature type="compositionally biased region" description="Basic and acidic residues" evidence="1">
    <location>
        <begin position="1"/>
        <end position="26"/>
    </location>
</feature>
<dbReference type="EMBL" id="CADCVJ010000247">
    <property type="protein sequence ID" value="CAA9498167.1"/>
    <property type="molecule type" value="Genomic_DNA"/>
</dbReference>
<accession>A0A6J4SG90</accession>